<evidence type="ECO:0000256" key="7">
    <source>
        <dbReference type="ARBA" id="ARBA00022741"/>
    </source>
</evidence>
<dbReference type="SUPFAM" id="SSF55874">
    <property type="entry name" value="ATPase domain of HSP90 chaperone/DNA topoisomerase II/histidine kinase"/>
    <property type="match status" value="1"/>
</dbReference>
<dbReference type="GO" id="GO:0016020">
    <property type="term" value="C:membrane"/>
    <property type="evidence" value="ECO:0007669"/>
    <property type="project" value="UniProtKB-SubCell"/>
</dbReference>
<feature type="compositionally biased region" description="Low complexity" evidence="12">
    <location>
        <begin position="1"/>
        <end position="11"/>
    </location>
</feature>
<keyword evidence="10 13" id="KW-1133">Transmembrane helix</keyword>
<evidence type="ECO:0000256" key="6">
    <source>
        <dbReference type="ARBA" id="ARBA00022692"/>
    </source>
</evidence>
<dbReference type="Pfam" id="PF02518">
    <property type="entry name" value="HATPase_c"/>
    <property type="match status" value="1"/>
</dbReference>
<comment type="subcellular location">
    <subcellularLocation>
        <location evidence="2">Membrane</location>
    </subcellularLocation>
</comment>
<dbReference type="PANTHER" id="PTHR44936">
    <property type="entry name" value="SENSOR PROTEIN CREC"/>
    <property type="match status" value="1"/>
</dbReference>
<feature type="transmembrane region" description="Helical" evidence="13">
    <location>
        <begin position="43"/>
        <end position="63"/>
    </location>
</feature>
<dbReference type="InterPro" id="IPR003594">
    <property type="entry name" value="HATPase_dom"/>
</dbReference>
<dbReference type="Gene3D" id="3.30.565.10">
    <property type="entry name" value="Histidine kinase-like ATPase, C-terminal domain"/>
    <property type="match status" value="1"/>
</dbReference>
<dbReference type="EC" id="2.7.13.3" evidence="3"/>
<dbReference type="InterPro" id="IPR050980">
    <property type="entry name" value="2C_sensor_his_kinase"/>
</dbReference>
<dbReference type="InterPro" id="IPR013587">
    <property type="entry name" value="Nitrate/nitrite_sensing"/>
</dbReference>
<keyword evidence="9" id="KW-0067">ATP-binding</keyword>
<comment type="catalytic activity">
    <reaction evidence="1">
        <text>ATP + protein L-histidine = ADP + protein N-phospho-L-histidine.</text>
        <dbReference type="EC" id="2.7.13.3"/>
    </reaction>
</comment>
<feature type="compositionally biased region" description="Basic and acidic residues" evidence="12">
    <location>
        <begin position="850"/>
        <end position="859"/>
    </location>
</feature>
<gene>
    <name evidence="16" type="ORF">EV193_10934</name>
</gene>
<keyword evidence="7" id="KW-0547">Nucleotide-binding</keyword>
<feature type="region of interest" description="Disordered" evidence="12">
    <location>
        <begin position="1"/>
        <end position="24"/>
    </location>
</feature>
<evidence type="ECO:0000313" key="17">
    <source>
        <dbReference type="Proteomes" id="UP000294257"/>
    </source>
</evidence>
<dbReference type="Gene3D" id="6.10.340.10">
    <property type="match status" value="1"/>
</dbReference>
<dbReference type="GO" id="GO:0000160">
    <property type="term" value="P:phosphorelay signal transduction system"/>
    <property type="evidence" value="ECO:0007669"/>
    <property type="project" value="UniProtKB-KW"/>
</dbReference>
<evidence type="ECO:0000256" key="11">
    <source>
        <dbReference type="ARBA" id="ARBA00023012"/>
    </source>
</evidence>
<dbReference type="GO" id="GO:0005524">
    <property type="term" value="F:ATP binding"/>
    <property type="evidence" value="ECO:0007669"/>
    <property type="project" value="UniProtKB-KW"/>
</dbReference>
<feature type="compositionally biased region" description="Polar residues" evidence="12">
    <location>
        <begin position="990"/>
        <end position="999"/>
    </location>
</feature>
<keyword evidence="13" id="KW-0472">Membrane</keyword>
<evidence type="ECO:0000256" key="1">
    <source>
        <dbReference type="ARBA" id="ARBA00000085"/>
    </source>
</evidence>
<feature type="region of interest" description="Disordered" evidence="12">
    <location>
        <begin position="669"/>
        <end position="750"/>
    </location>
</feature>
<evidence type="ECO:0000259" key="15">
    <source>
        <dbReference type="SMART" id="SM00387"/>
    </source>
</evidence>
<protein>
    <recommendedName>
        <fullName evidence="3">histidine kinase</fullName>
        <ecNumber evidence="3">2.7.13.3</ecNumber>
    </recommendedName>
</protein>
<evidence type="ECO:0000256" key="9">
    <source>
        <dbReference type="ARBA" id="ARBA00022840"/>
    </source>
</evidence>
<comment type="caution">
    <text evidence="16">The sequence shown here is derived from an EMBL/GenBank/DDBJ whole genome shotgun (WGS) entry which is preliminary data.</text>
</comment>
<keyword evidence="8 16" id="KW-0418">Kinase</keyword>
<evidence type="ECO:0000256" key="2">
    <source>
        <dbReference type="ARBA" id="ARBA00004370"/>
    </source>
</evidence>
<feature type="region of interest" description="Disordered" evidence="12">
    <location>
        <begin position="887"/>
        <end position="1067"/>
    </location>
</feature>
<evidence type="ECO:0000259" key="14">
    <source>
        <dbReference type="SMART" id="SM00304"/>
    </source>
</evidence>
<dbReference type="PANTHER" id="PTHR44936:SF9">
    <property type="entry name" value="SENSOR PROTEIN CREC"/>
    <property type="match status" value="1"/>
</dbReference>
<dbReference type="EMBL" id="SGWQ01000009">
    <property type="protein sequence ID" value="RZS34247.1"/>
    <property type="molecule type" value="Genomic_DNA"/>
</dbReference>
<evidence type="ECO:0000256" key="3">
    <source>
        <dbReference type="ARBA" id="ARBA00012438"/>
    </source>
</evidence>
<accession>A0A4V2ERW1</accession>
<dbReference type="InterPro" id="IPR036890">
    <property type="entry name" value="HATPase_C_sf"/>
</dbReference>
<evidence type="ECO:0000256" key="10">
    <source>
        <dbReference type="ARBA" id="ARBA00022989"/>
    </source>
</evidence>
<dbReference type="SMART" id="SM00387">
    <property type="entry name" value="HATPase_c"/>
    <property type="match status" value="1"/>
</dbReference>
<keyword evidence="11" id="KW-0902">Two-component regulatory system</keyword>
<evidence type="ECO:0000256" key="13">
    <source>
        <dbReference type="SAM" id="Phobius"/>
    </source>
</evidence>
<organism evidence="16 17">
    <name type="scientific">Herbihabitans rhizosphaerae</name>
    <dbReference type="NCBI Taxonomy" id="1872711"/>
    <lineage>
        <taxon>Bacteria</taxon>
        <taxon>Bacillati</taxon>
        <taxon>Actinomycetota</taxon>
        <taxon>Actinomycetes</taxon>
        <taxon>Pseudonocardiales</taxon>
        <taxon>Pseudonocardiaceae</taxon>
        <taxon>Herbihabitans</taxon>
    </lineage>
</organism>
<dbReference type="RefSeq" id="WP_130346563.1">
    <property type="nucleotide sequence ID" value="NZ_SGWQ01000009.1"/>
</dbReference>
<keyword evidence="5" id="KW-0808">Transferase</keyword>
<feature type="compositionally biased region" description="Polar residues" evidence="12">
    <location>
        <begin position="953"/>
        <end position="966"/>
    </location>
</feature>
<evidence type="ECO:0000256" key="5">
    <source>
        <dbReference type="ARBA" id="ARBA00022679"/>
    </source>
</evidence>
<dbReference type="InterPro" id="IPR003660">
    <property type="entry name" value="HAMP_dom"/>
</dbReference>
<name>A0A4V2ERW1_9PSEU</name>
<dbReference type="GO" id="GO:0004673">
    <property type="term" value="F:protein histidine kinase activity"/>
    <property type="evidence" value="ECO:0007669"/>
    <property type="project" value="UniProtKB-EC"/>
</dbReference>
<keyword evidence="4" id="KW-0597">Phosphoprotein</keyword>
<keyword evidence="17" id="KW-1185">Reference proteome</keyword>
<feature type="compositionally biased region" description="Low complexity" evidence="12">
    <location>
        <begin position="702"/>
        <end position="713"/>
    </location>
</feature>
<feature type="transmembrane region" description="Helical" evidence="13">
    <location>
        <begin position="338"/>
        <end position="359"/>
    </location>
</feature>
<dbReference type="CDD" id="cd06225">
    <property type="entry name" value="HAMP"/>
    <property type="match status" value="1"/>
</dbReference>
<sequence>MTVTETPTKSSEPPPGGRTSGAKRRSRLAAITRWQDWNLSTKFLAVILVPLLFAIVLGVLEIAQQTERSSSYENIDRGVAANAELRTLTTNLQNERHESAVALASGKVAEAAGFTRVRQAVDGSWTALQKAAGRVTFAHPITSSAYNDVRTGVGSIGAVREQVNTSQIDATAAIARYGTMIRALLQFDRALGTEISDPALANEAASLHDLELIKEELYYQQTLVAVGIARRSLTPAETAALRDAQARLWQAIGDFQAVATPERRDELNRGLASQEVTTRSRLFQVAVGHLGPGLPIAPEEWNRSAQLTLVRVLSATGQIGGELKATSTAQQDDASDRAGIAAVLLLSLIVVAGGVMFFLSRHMLRSLRVLRSSALHVANAELPDAVRKIRSGRLDPSADPVVEPVPVRSKDEVGQVARAFDEVHRQALRLASDEAGLRANYSAVFVNLSRRSQGLVQRQLRLLERLERDEEDSDQLATLFQLDHLATRMRRNNENLMVLSGSDPARRNNQQPLRLAELLRAGVSEIEQYQRVVIEPGPPALVVGYASGDLVRLLAELLDNATAYSSPDTEVLMGSKRADDGSLLIEIMDRGIGMTEDDVATVNQRLAEGGSVDASTSRRMGLFVVGRLAGRHGIGVELFGGRVVSGVRAEVTVPAELVISAAGMTSTGVTPLVTDAEPLPGVERTLPGTDLPRRKANGSAVPGLAAGLTGPPGYEDLDGELAALAGQGADVPTQEPRSEEPAEELPRRVPRKAFGEAEQNGAEPPPNGRVNGTAEHTLFAPEHVNGAEPDWWDAGPPPPATGAGPAEQKNDETTPIFDEMLSAWFRDPVEPKGSESTGSAEKAKGAKRAKAAESAKSPDELFSNGYTDATGSWRFAADEGWQAVEAASQIEPSSFTEAGLPRRTPREQLLPGSVADSDSALPATAPPRDADALRNRLNRYQAGVSRARDGKSNDTNGSTPEQSTLDSEAARVWESPADDGWHAAEAASAYQPSDYTTSGLPRRNPKERLLPGSVRSAPGEDRPANRDAEELRNRLAGLQRGIDRGRRNLARHSPAGAHDKVHERESE</sequence>
<evidence type="ECO:0000256" key="4">
    <source>
        <dbReference type="ARBA" id="ARBA00022553"/>
    </source>
</evidence>
<dbReference type="Proteomes" id="UP000294257">
    <property type="component" value="Unassembled WGS sequence"/>
</dbReference>
<dbReference type="SMART" id="SM00304">
    <property type="entry name" value="HAMP"/>
    <property type="match status" value="1"/>
</dbReference>
<dbReference type="AlphaFoldDB" id="A0A4V2ERW1"/>
<dbReference type="Pfam" id="PF08376">
    <property type="entry name" value="NIT"/>
    <property type="match status" value="1"/>
</dbReference>
<dbReference type="Pfam" id="PF00672">
    <property type="entry name" value="HAMP"/>
    <property type="match status" value="1"/>
</dbReference>
<feature type="region of interest" description="Disordered" evidence="12">
    <location>
        <begin position="779"/>
        <end position="868"/>
    </location>
</feature>
<keyword evidence="6 13" id="KW-0812">Transmembrane</keyword>
<evidence type="ECO:0000256" key="8">
    <source>
        <dbReference type="ARBA" id="ARBA00022777"/>
    </source>
</evidence>
<reference evidence="16 17" key="1">
    <citation type="submission" date="2019-02" db="EMBL/GenBank/DDBJ databases">
        <title>Genomic Encyclopedia of Type Strains, Phase IV (KMG-IV): sequencing the most valuable type-strain genomes for metagenomic binning, comparative biology and taxonomic classification.</title>
        <authorList>
            <person name="Goeker M."/>
        </authorList>
    </citation>
    <scope>NUCLEOTIDE SEQUENCE [LARGE SCALE GENOMIC DNA]</scope>
    <source>
        <strain evidence="16 17">DSM 101727</strain>
    </source>
</reference>
<evidence type="ECO:0000256" key="12">
    <source>
        <dbReference type="SAM" id="MobiDB-lite"/>
    </source>
</evidence>
<dbReference type="OrthoDB" id="3502710at2"/>
<feature type="compositionally biased region" description="Basic and acidic residues" evidence="12">
    <location>
        <begin position="1018"/>
        <end position="1033"/>
    </location>
</feature>
<feature type="domain" description="Histidine kinase/HSP90-like ATPase" evidence="15">
    <location>
        <begin position="545"/>
        <end position="657"/>
    </location>
</feature>
<proteinExistence type="predicted"/>
<evidence type="ECO:0000313" key="16">
    <source>
        <dbReference type="EMBL" id="RZS34247.1"/>
    </source>
</evidence>
<feature type="domain" description="HAMP" evidence="14">
    <location>
        <begin position="361"/>
        <end position="432"/>
    </location>
</feature>
<feature type="compositionally biased region" description="Basic and acidic residues" evidence="12">
    <location>
        <begin position="736"/>
        <end position="747"/>
    </location>
</feature>
<feature type="compositionally biased region" description="Basic and acidic residues" evidence="12">
    <location>
        <begin position="1057"/>
        <end position="1067"/>
    </location>
</feature>